<accession>A0A5C6FGK6</accession>
<comment type="similarity">
    <text evidence="1">Belongs to the sulfatase family.</text>
</comment>
<protein>
    <submittedName>
        <fullName evidence="4">Arylsulfatase</fullName>
        <ecNumber evidence="4">3.1.6.1</ecNumber>
    </submittedName>
</protein>
<keyword evidence="5" id="KW-1185">Reference proteome</keyword>
<dbReference type="Gene3D" id="3.40.720.10">
    <property type="entry name" value="Alkaline Phosphatase, subunit A"/>
    <property type="match status" value="1"/>
</dbReference>
<dbReference type="InterPro" id="IPR050738">
    <property type="entry name" value="Sulfatase"/>
</dbReference>
<keyword evidence="2 4" id="KW-0378">Hydrolase</keyword>
<dbReference type="Gene3D" id="3.30.1120.10">
    <property type="match status" value="1"/>
</dbReference>
<sequence length="512" mass="56180">MIQIRATSTLQLRCVHCCLGLSRNLQYRTTALAFAVCAALFSHMLDTTTLEAATSKLPNIVLILVDDMGYGDPACFNEQSKIATPNIDSLARDGMRFTDAHASGPLCHMSRYGLLTGRYPFRTDVSKWPKHALIRPDQATIATVLKRREFRTAMVGKWHLGFNENGYENALPGGPVDCGFDSFFGIRASTDIPPYFYISGNRAVDPPTDSIEANSSEGWSPIQGEFWREGGIAPGLELDEVLPRFTDEAVSVIQAHDREQPLFLYLAYPAPHTPWLPVEAFRGKSGAGMYGDFVMMVDAQIGRVLKSLDDERMSDDTLVIFTSDNGPVWYAEDVDRFSHDSVGGLRGMKADAWEGGHRMPFVARWPGKVKAGSSCDQTISFVDMLATFAAVAQTELTENEGPDSFSILPLLHGSDEPVRSSLALSSGSKLKTIRSGPWKLILGLGSGGFSKPSKIAAKRGDPLGQLYHLENDPAETTNLYNDMPDKVAELTSMWDAIENNESSRTVLQGTNH</sequence>
<comment type="caution">
    <text evidence="4">The sequence shown here is derived from an EMBL/GenBank/DDBJ whole genome shotgun (WGS) entry which is preliminary data.</text>
</comment>
<dbReference type="Pfam" id="PF00884">
    <property type="entry name" value="Sulfatase"/>
    <property type="match status" value="1"/>
</dbReference>
<gene>
    <name evidence="4" type="primary">atsA_11</name>
    <name evidence="4" type="ORF">Poly51_08560</name>
</gene>
<dbReference type="EC" id="3.1.6.1" evidence="4"/>
<evidence type="ECO:0000313" key="4">
    <source>
        <dbReference type="EMBL" id="TWU60578.1"/>
    </source>
</evidence>
<evidence type="ECO:0000259" key="3">
    <source>
        <dbReference type="Pfam" id="PF00884"/>
    </source>
</evidence>
<dbReference type="AlphaFoldDB" id="A0A5C6FGK6"/>
<dbReference type="PANTHER" id="PTHR42693:SF53">
    <property type="entry name" value="ENDO-4-O-SULFATASE"/>
    <property type="match status" value="1"/>
</dbReference>
<dbReference type="InterPro" id="IPR017850">
    <property type="entry name" value="Alkaline_phosphatase_core_sf"/>
</dbReference>
<reference evidence="4 5" key="1">
    <citation type="submission" date="2019-02" db="EMBL/GenBank/DDBJ databases">
        <title>Deep-cultivation of Planctomycetes and their phenomic and genomic characterization uncovers novel biology.</title>
        <authorList>
            <person name="Wiegand S."/>
            <person name="Jogler M."/>
            <person name="Boedeker C."/>
            <person name="Pinto D."/>
            <person name="Vollmers J."/>
            <person name="Rivas-Marin E."/>
            <person name="Kohn T."/>
            <person name="Peeters S.H."/>
            <person name="Heuer A."/>
            <person name="Rast P."/>
            <person name="Oberbeckmann S."/>
            <person name="Bunk B."/>
            <person name="Jeske O."/>
            <person name="Meyerdierks A."/>
            <person name="Storesund J.E."/>
            <person name="Kallscheuer N."/>
            <person name="Luecker S."/>
            <person name="Lage O.M."/>
            <person name="Pohl T."/>
            <person name="Merkel B.J."/>
            <person name="Hornburger P."/>
            <person name="Mueller R.-W."/>
            <person name="Bruemmer F."/>
            <person name="Labrenz M."/>
            <person name="Spormann A.M."/>
            <person name="Op Den Camp H."/>
            <person name="Overmann J."/>
            <person name="Amann R."/>
            <person name="Jetten M.S.M."/>
            <person name="Mascher T."/>
            <person name="Medema M.H."/>
            <person name="Devos D.P."/>
            <person name="Kaster A.-K."/>
            <person name="Ovreas L."/>
            <person name="Rohde M."/>
            <person name="Galperin M.Y."/>
            <person name="Jogler C."/>
        </authorList>
    </citation>
    <scope>NUCLEOTIDE SEQUENCE [LARGE SCALE GENOMIC DNA]</scope>
    <source>
        <strain evidence="4 5">Poly51</strain>
    </source>
</reference>
<dbReference type="InterPro" id="IPR000917">
    <property type="entry name" value="Sulfatase_N"/>
</dbReference>
<dbReference type="SUPFAM" id="SSF53649">
    <property type="entry name" value="Alkaline phosphatase-like"/>
    <property type="match status" value="1"/>
</dbReference>
<dbReference type="EMBL" id="SJPW01000001">
    <property type="protein sequence ID" value="TWU60578.1"/>
    <property type="molecule type" value="Genomic_DNA"/>
</dbReference>
<dbReference type="Proteomes" id="UP000318288">
    <property type="component" value="Unassembled WGS sequence"/>
</dbReference>
<proteinExistence type="inferred from homology"/>
<evidence type="ECO:0000256" key="1">
    <source>
        <dbReference type="ARBA" id="ARBA00008779"/>
    </source>
</evidence>
<feature type="domain" description="Sulfatase N-terminal" evidence="3">
    <location>
        <begin position="58"/>
        <end position="392"/>
    </location>
</feature>
<dbReference type="GO" id="GO:0004065">
    <property type="term" value="F:arylsulfatase activity"/>
    <property type="evidence" value="ECO:0007669"/>
    <property type="project" value="UniProtKB-EC"/>
</dbReference>
<dbReference type="PANTHER" id="PTHR42693">
    <property type="entry name" value="ARYLSULFATASE FAMILY MEMBER"/>
    <property type="match status" value="1"/>
</dbReference>
<organism evidence="4 5">
    <name type="scientific">Rubripirellula tenax</name>
    <dbReference type="NCBI Taxonomy" id="2528015"/>
    <lineage>
        <taxon>Bacteria</taxon>
        <taxon>Pseudomonadati</taxon>
        <taxon>Planctomycetota</taxon>
        <taxon>Planctomycetia</taxon>
        <taxon>Pirellulales</taxon>
        <taxon>Pirellulaceae</taxon>
        <taxon>Rubripirellula</taxon>
    </lineage>
</organism>
<dbReference type="CDD" id="cd16143">
    <property type="entry name" value="ARS_like"/>
    <property type="match status" value="1"/>
</dbReference>
<name>A0A5C6FGK6_9BACT</name>
<evidence type="ECO:0000256" key="2">
    <source>
        <dbReference type="ARBA" id="ARBA00022801"/>
    </source>
</evidence>
<evidence type="ECO:0000313" key="5">
    <source>
        <dbReference type="Proteomes" id="UP000318288"/>
    </source>
</evidence>